<dbReference type="PANTHER" id="PTHR11066:SF34">
    <property type="entry name" value="ACYL-COENZYME A THIOESTERASE 8"/>
    <property type="match status" value="1"/>
</dbReference>
<dbReference type="GO" id="GO:0006637">
    <property type="term" value="P:acyl-CoA metabolic process"/>
    <property type="evidence" value="ECO:0007669"/>
    <property type="project" value="InterPro"/>
</dbReference>
<evidence type="ECO:0000256" key="5">
    <source>
        <dbReference type="ARBA" id="ARBA00038894"/>
    </source>
</evidence>
<dbReference type="PANTHER" id="PTHR11066">
    <property type="entry name" value="ACYL-COA THIOESTERASE"/>
    <property type="match status" value="1"/>
</dbReference>
<evidence type="ECO:0000313" key="11">
    <source>
        <dbReference type="EMBL" id="RZO76837.1"/>
    </source>
</evidence>
<evidence type="ECO:0000259" key="9">
    <source>
        <dbReference type="Pfam" id="PF02551"/>
    </source>
</evidence>
<keyword evidence="4" id="KW-0443">Lipid metabolism</keyword>
<dbReference type="InterPro" id="IPR025652">
    <property type="entry name" value="TesB_C"/>
</dbReference>
<feature type="domain" description="Acyl-CoA thioesterase-like N-terminal HotDog" evidence="10">
    <location>
        <begin position="29"/>
        <end position="110"/>
    </location>
</feature>
<dbReference type="GO" id="GO:0009062">
    <property type="term" value="P:fatty acid catabolic process"/>
    <property type="evidence" value="ECO:0007669"/>
    <property type="project" value="TreeGrafter"/>
</dbReference>
<comment type="similarity">
    <text evidence="1">Belongs to the C/M/P thioester hydrolase family.</text>
</comment>
<dbReference type="InterPro" id="IPR003703">
    <property type="entry name" value="Acyl_CoA_thio"/>
</dbReference>
<sequence>MEEELKDLLELLDLEQIEVNLFRGISPSDRWQRVYGGQVIGQALVAASRTVEDHARTAHSLHGYFLRPGDTNIPILYSVDRIRDGKSFTTRRVVAIQRGEAIFNMSVSFQVLETGLEHQSQKPNVPQPEACLSRQALLEKYSKSIPQANLEQANQPQPIDIRFVEPINEFDPDPAPPFQHVWIKTAGEMPKNNRLNQCLLAYASDMTLLDTSYRPHGLGWRNDNFQVASLDHTMWFHRPFLTDEWMLYQQDSPFSGGARGFSRGAIFNREGALIASVAQEGLIRLHAQGNKASLYK</sequence>
<comment type="caution">
    <text evidence="11">The sequence shown here is derived from an EMBL/GenBank/DDBJ whole genome shotgun (WGS) entry which is preliminary data.</text>
</comment>
<dbReference type="GO" id="GO:0047617">
    <property type="term" value="F:fatty acyl-CoA hydrolase activity"/>
    <property type="evidence" value="ECO:0007669"/>
    <property type="project" value="UniProtKB-EC"/>
</dbReference>
<gene>
    <name evidence="11" type="primary">tesB</name>
    <name evidence="11" type="ORF">EVA68_03055</name>
</gene>
<name>A0A520S2Z1_9GAMM</name>
<reference evidence="11 12" key="1">
    <citation type="submission" date="2019-02" db="EMBL/GenBank/DDBJ databases">
        <title>Prokaryotic population dynamics and viral predation in marine succession experiment using metagenomics: the confinement effect.</title>
        <authorList>
            <person name="Haro-Moreno J.M."/>
            <person name="Rodriguez-Valera F."/>
            <person name="Lopez-Perez M."/>
        </authorList>
    </citation>
    <scope>NUCLEOTIDE SEQUENCE [LARGE SCALE GENOMIC DNA]</scope>
    <source>
        <strain evidence="11">MED-G157</strain>
    </source>
</reference>
<dbReference type="Pfam" id="PF13622">
    <property type="entry name" value="4HBT_3"/>
    <property type="match status" value="1"/>
</dbReference>
<dbReference type="Proteomes" id="UP000316199">
    <property type="component" value="Unassembled WGS sequence"/>
</dbReference>
<evidence type="ECO:0000259" key="10">
    <source>
        <dbReference type="Pfam" id="PF13622"/>
    </source>
</evidence>
<dbReference type="SUPFAM" id="SSF54637">
    <property type="entry name" value="Thioesterase/thiol ester dehydrase-isomerase"/>
    <property type="match status" value="2"/>
</dbReference>
<evidence type="ECO:0000256" key="7">
    <source>
        <dbReference type="ARBA" id="ARBA00071120"/>
    </source>
</evidence>
<dbReference type="CDD" id="cd03445">
    <property type="entry name" value="Thioesterase_II_repeat2"/>
    <property type="match status" value="1"/>
</dbReference>
<proteinExistence type="inferred from homology"/>
<protein>
    <recommendedName>
        <fullName evidence="7">Acyl-CoA thioesterase 2</fullName>
        <ecNumber evidence="5">3.1.2.20</ecNumber>
    </recommendedName>
    <alternativeName>
        <fullName evidence="8">Thioesterase II</fullName>
    </alternativeName>
</protein>
<evidence type="ECO:0000256" key="1">
    <source>
        <dbReference type="ARBA" id="ARBA00006538"/>
    </source>
</evidence>
<keyword evidence="3" id="KW-0378">Hydrolase</keyword>
<organism evidence="11 12">
    <name type="scientific">OM182 bacterium</name>
    <dbReference type="NCBI Taxonomy" id="2510334"/>
    <lineage>
        <taxon>Bacteria</taxon>
        <taxon>Pseudomonadati</taxon>
        <taxon>Pseudomonadota</taxon>
        <taxon>Gammaproteobacteria</taxon>
        <taxon>OMG group</taxon>
        <taxon>OM182 clade</taxon>
    </lineage>
</organism>
<dbReference type="InterPro" id="IPR049449">
    <property type="entry name" value="TesB_ACOT8-like_N"/>
</dbReference>
<comment type="subunit">
    <text evidence="2">Homotetramer.</text>
</comment>
<evidence type="ECO:0000256" key="4">
    <source>
        <dbReference type="ARBA" id="ARBA00023098"/>
    </source>
</evidence>
<dbReference type="Pfam" id="PF02551">
    <property type="entry name" value="Acyl_CoA_thio"/>
    <property type="match status" value="1"/>
</dbReference>
<accession>A0A520S2Z1</accession>
<dbReference type="InterPro" id="IPR042171">
    <property type="entry name" value="Acyl-CoA_hotdog"/>
</dbReference>
<dbReference type="CDD" id="cd03444">
    <property type="entry name" value="Thioesterase_II_repeat1"/>
    <property type="match status" value="1"/>
</dbReference>
<evidence type="ECO:0000256" key="3">
    <source>
        <dbReference type="ARBA" id="ARBA00022801"/>
    </source>
</evidence>
<evidence type="ECO:0000256" key="2">
    <source>
        <dbReference type="ARBA" id="ARBA00011881"/>
    </source>
</evidence>
<dbReference type="EMBL" id="SHAG01000007">
    <property type="protein sequence ID" value="RZO76837.1"/>
    <property type="molecule type" value="Genomic_DNA"/>
</dbReference>
<feature type="domain" description="Acyl-CoA thioesterase 2 C-terminal" evidence="9">
    <location>
        <begin position="168"/>
        <end position="282"/>
    </location>
</feature>
<evidence type="ECO:0000256" key="8">
    <source>
        <dbReference type="ARBA" id="ARBA00079653"/>
    </source>
</evidence>
<dbReference type="FunFam" id="2.40.160.210:FF:000001">
    <property type="entry name" value="Acyl-CoA thioesterase II"/>
    <property type="match status" value="1"/>
</dbReference>
<evidence type="ECO:0000313" key="12">
    <source>
        <dbReference type="Proteomes" id="UP000316199"/>
    </source>
</evidence>
<dbReference type="Gene3D" id="2.40.160.210">
    <property type="entry name" value="Acyl-CoA thioesterase, double hotdog domain"/>
    <property type="match status" value="1"/>
</dbReference>
<dbReference type="NCBIfam" id="TIGR00189">
    <property type="entry name" value="tesB"/>
    <property type="match status" value="1"/>
</dbReference>
<dbReference type="AlphaFoldDB" id="A0A520S2Z1"/>
<comment type="catalytic activity">
    <reaction evidence="6">
        <text>a fatty acyl-CoA + H2O = a fatty acid + CoA + H(+)</text>
        <dbReference type="Rhea" id="RHEA:16781"/>
        <dbReference type="ChEBI" id="CHEBI:15377"/>
        <dbReference type="ChEBI" id="CHEBI:15378"/>
        <dbReference type="ChEBI" id="CHEBI:28868"/>
        <dbReference type="ChEBI" id="CHEBI:57287"/>
        <dbReference type="ChEBI" id="CHEBI:77636"/>
        <dbReference type="EC" id="3.1.2.20"/>
    </reaction>
    <physiologicalReaction direction="left-to-right" evidence="6">
        <dbReference type="Rhea" id="RHEA:16782"/>
    </physiologicalReaction>
</comment>
<evidence type="ECO:0000256" key="6">
    <source>
        <dbReference type="ARBA" id="ARBA00050943"/>
    </source>
</evidence>
<dbReference type="EC" id="3.1.2.20" evidence="5"/>
<dbReference type="InterPro" id="IPR029069">
    <property type="entry name" value="HotDog_dom_sf"/>
</dbReference>